<dbReference type="SUPFAM" id="SSF54637">
    <property type="entry name" value="Thioesterase/thiol ester dehydrase-isomerase"/>
    <property type="match status" value="1"/>
</dbReference>
<comment type="caution">
    <text evidence="4">The sequence shown here is derived from an EMBL/GenBank/DDBJ whole genome shotgun (WGS) entry which is preliminary data.</text>
</comment>
<reference evidence="5" key="1">
    <citation type="journal article" date="2019" name="Int. J. Syst. Evol. Microbiol.">
        <title>The Global Catalogue of Microorganisms (GCM) 10K type strain sequencing project: providing services to taxonomists for standard genome sequencing and annotation.</title>
        <authorList>
            <consortium name="The Broad Institute Genomics Platform"/>
            <consortium name="The Broad Institute Genome Sequencing Center for Infectious Disease"/>
            <person name="Wu L."/>
            <person name="Ma J."/>
        </authorList>
    </citation>
    <scope>NUCLEOTIDE SEQUENCE [LARGE SCALE GENOMIC DNA]</scope>
    <source>
        <strain evidence="5">DT72</strain>
    </source>
</reference>
<protein>
    <submittedName>
        <fullName evidence="4">PaaI family thioesterase</fullName>
        <ecNumber evidence="4">3.1.2.-</ecNumber>
    </submittedName>
</protein>
<comment type="similarity">
    <text evidence="1">Belongs to the thioesterase PaaI family.</text>
</comment>
<evidence type="ECO:0000256" key="2">
    <source>
        <dbReference type="ARBA" id="ARBA00022801"/>
    </source>
</evidence>
<dbReference type="PANTHER" id="PTHR43240">
    <property type="entry name" value="1,4-DIHYDROXY-2-NAPHTHOYL-COA THIOESTERASE 1"/>
    <property type="match status" value="1"/>
</dbReference>
<dbReference type="PANTHER" id="PTHR43240:SF5">
    <property type="entry name" value="1,4-DIHYDROXY-2-NAPHTHOYL-COA THIOESTERASE 1"/>
    <property type="match status" value="1"/>
</dbReference>
<dbReference type="GO" id="GO:0016787">
    <property type="term" value="F:hydrolase activity"/>
    <property type="evidence" value="ECO:0007669"/>
    <property type="project" value="UniProtKB-KW"/>
</dbReference>
<evidence type="ECO:0000313" key="5">
    <source>
        <dbReference type="Proteomes" id="UP001597286"/>
    </source>
</evidence>
<evidence type="ECO:0000313" key="4">
    <source>
        <dbReference type="EMBL" id="MFD1813370.1"/>
    </source>
</evidence>
<dbReference type="EC" id="3.1.2.-" evidence="4"/>
<keyword evidence="5" id="KW-1185">Reference proteome</keyword>
<evidence type="ECO:0000256" key="1">
    <source>
        <dbReference type="ARBA" id="ARBA00008324"/>
    </source>
</evidence>
<keyword evidence="2 4" id="KW-0378">Hydrolase</keyword>
<dbReference type="RefSeq" id="WP_378485836.1">
    <property type="nucleotide sequence ID" value="NZ_JBHUFB010000010.1"/>
</dbReference>
<dbReference type="EMBL" id="JBHUFB010000010">
    <property type="protein sequence ID" value="MFD1813370.1"/>
    <property type="molecule type" value="Genomic_DNA"/>
</dbReference>
<sequence>MTTTDFLDAARSLPERAFVAAAGLVVDEVTGTRVAGHIDLTDEHFTPWGVVHGGVYATAVESAASIGASAAVVDRGQFAVGVHNATDFLRSSNGGERALVVAEPLQQGRVQQLWLVTVTSEQSGNALARGQVRLQNVPLPA</sequence>
<dbReference type="NCBIfam" id="TIGR00369">
    <property type="entry name" value="unchar_dom_1"/>
    <property type="match status" value="1"/>
</dbReference>
<dbReference type="Proteomes" id="UP001597286">
    <property type="component" value="Unassembled WGS sequence"/>
</dbReference>
<dbReference type="InterPro" id="IPR003736">
    <property type="entry name" value="PAAI_dom"/>
</dbReference>
<dbReference type="Gene3D" id="3.10.129.10">
    <property type="entry name" value="Hotdog Thioesterase"/>
    <property type="match status" value="1"/>
</dbReference>
<name>A0ABW4P8L3_9NOCA</name>
<gene>
    <name evidence="4" type="ORF">ACFSJG_14200</name>
</gene>
<dbReference type="InterPro" id="IPR006683">
    <property type="entry name" value="Thioestr_dom"/>
</dbReference>
<evidence type="ECO:0000259" key="3">
    <source>
        <dbReference type="Pfam" id="PF03061"/>
    </source>
</evidence>
<organism evidence="4 5">
    <name type="scientific">Rhodococcus gannanensis</name>
    <dbReference type="NCBI Taxonomy" id="1960308"/>
    <lineage>
        <taxon>Bacteria</taxon>
        <taxon>Bacillati</taxon>
        <taxon>Actinomycetota</taxon>
        <taxon>Actinomycetes</taxon>
        <taxon>Mycobacteriales</taxon>
        <taxon>Nocardiaceae</taxon>
        <taxon>Rhodococcus</taxon>
    </lineage>
</organism>
<dbReference type="Pfam" id="PF03061">
    <property type="entry name" value="4HBT"/>
    <property type="match status" value="1"/>
</dbReference>
<feature type="domain" description="Thioesterase" evidence="3">
    <location>
        <begin position="49"/>
        <end position="124"/>
    </location>
</feature>
<dbReference type="CDD" id="cd03443">
    <property type="entry name" value="PaaI_thioesterase"/>
    <property type="match status" value="1"/>
</dbReference>
<proteinExistence type="inferred from homology"/>
<accession>A0ABW4P8L3</accession>
<dbReference type="InterPro" id="IPR029069">
    <property type="entry name" value="HotDog_dom_sf"/>
</dbReference>